<proteinExistence type="predicted"/>
<dbReference type="AlphaFoldDB" id="B9X9R3"/>
<dbReference type="PANTHER" id="PTHR43464:SF83">
    <property type="entry name" value="MALONYL-[ACYL-CARRIER PROTEIN] O-METHYLTRANSFERASE"/>
    <property type="match status" value="1"/>
</dbReference>
<organism evidence="2 3">
    <name type="scientific">Pedosphaera parvula (strain Ellin514)</name>
    <dbReference type="NCBI Taxonomy" id="320771"/>
    <lineage>
        <taxon>Bacteria</taxon>
        <taxon>Pseudomonadati</taxon>
        <taxon>Verrucomicrobiota</taxon>
        <taxon>Pedosphaerae</taxon>
        <taxon>Pedosphaerales</taxon>
        <taxon>Pedosphaeraceae</taxon>
        <taxon>Pedosphaera</taxon>
    </lineage>
</organism>
<dbReference type="RefSeq" id="WP_007412518.1">
    <property type="nucleotide sequence ID" value="NZ_ABOX02000001.1"/>
</dbReference>
<name>B9X9R3_PEDPL</name>
<dbReference type="Pfam" id="PF13649">
    <property type="entry name" value="Methyltransf_25"/>
    <property type="match status" value="1"/>
</dbReference>
<protein>
    <submittedName>
        <fullName evidence="2">Methyltransferase type 11</fullName>
    </submittedName>
</protein>
<dbReference type="Gene3D" id="3.40.50.150">
    <property type="entry name" value="Vaccinia Virus protein VP39"/>
    <property type="match status" value="1"/>
</dbReference>
<dbReference type="CDD" id="cd02440">
    <property type="entry name" value="AdoMet_MTases"/>
    <property type="match status" value="1"/>
</dbReference>
<keyword evidence="3" id="KW-1185">Reference proteome</keyword>
<comment type="caution">
    <text evidence="2">The sequence shown here is derived from an EMBL/GenBank/DDBJ whole genome shotgun (WGS) entry which is preliminary data.</text>
</comment>
<evidence type="ECO:0000313" key="2">
    <source>
        <dbReference type="EMBL" id="EEF63211.1"/>
    </source>
</evidence>
<sequence length="227" mass="25872">MIAAKYRSDDEIEITTDHHRHLKEILSTITSSFGRPVSALDLGCGTGRYFHCLNNITHLTGIDICEEMLRIAENPVRQGDITIKDVQLRCANAHLVSFPSRSFDFIYSLGMFGNGCPVTVEICNNFYDWLKPGGKLFFDAVDILTLPRARRIRRRIRKTIYPFLPKTLQISLDMREGNVPFCGLSKSELLRIMRASHFKSFSATSQKCISPLWRGYHLECTASKPVR</sequence>
<evidence type="ECO:0000259" key="1">
    <source>
        <dbReference type="Pfam" id="PF13649"/>
    </source>
</evidence>
<dbReference type="InterPro" id="IPR029063">
    <property type="entry name" value="SAM-dependent_MTases_sf"/>
</dbReference>
<dbReference type="STRING" id="320771.Cflav_PD5846"/>
<dbReference type="GO" id="GO:0008168">
    <property type="term" value="F:methyltransferase activity"/>
    <property type="evidence" value="ECO:0007669"/>
    <property type="project" value="UniProtKB-KW"/>
</dbReference>
<evidence type="ECO:0000313" key="3">
    <source>
        <dbReference type="Proteomes" id="UP000003688"/>
    </source>
</evidence>
<dbReference type="InterPro" id="IPR041698">
    <property type="entry name" value="Methyltransf_25"/>
</dbReference>
<dbReference type="SUPFAM" id="SSF53335">
    <property type="entry name" value="S-adenosyl-L-methionine-dependent methyltransferases"/>
    <property type="match status" value="1"/>
</dbReference>
<feature type="domain" description="Methyltransferase" evidence="1">
    <location>
        <begin position="40"/>
        <end position="134"/>
    </location>
</feature>
<dbReference type="EMBL" id="ABOX02000001">
    <property type="protein sequence ID" value="EEF63211.1"/>
    <property type="molecule type" value="Genomic_DNA"/>
</dbReference>
<keyword evidence="2" id="KW-0489">Methyltransferase</keyword>
<reference evidence="2 3" key="1">
    <citation type="journal article" date="2011" name="J. Bacteriol.">
        <title>Genome sequence of 'Pedosphaera parvula' Ellin514, an aerobic Verrucomicrobial isolate from pasture soil.</title>
        <authorList>
            <person name="Kant R."/>
            <person name="van Passel M.W."/>
            <person name="Sangwan P."/>
            <person name="Palva A."/>
            <person name="Lucas S."/>
            <person name="Copeland A."/>
            <person name="Lapidus A."/>
            <person name="Glavina Del Rio T."/>
            <person name="Dalin E."/>
            <person name="Tice H."/>
            <person name="Bruce D."/>
            <person name="Goodwin L."/>
            <person name="Pitluck S."/>
            <person name="Chertkov O."/>
            <person name="Larimer F.W."/>
            <person name="Land M.L."/>
            <person name="Hauser L."/>
            <person name="Brettin T.S."/>
            <person name="Detter J.C."/>
            <person name="Han S."/>
            <person name="de Vos W.M."/>
            <person name="Janssen P.H."/>
            <person name="Smidt H."/>
        </authorList>
    </citation>
    <scope>NUCLEOTIDE SEQUENCE [LARGE SCALE GENOMIC DNA]</scope>
    <source>
        <strain evidence="2 3">Ellin514</strain>
    </source>
</reference>
<dbReference type="Proteomes" id="UP000003688">
    <property type="component" value="Unassembled WGS sequence"/>
</dbReference>
<accession>B9X9R3</accession>
<dbReference type="GO" id="GO:0032259">
    <property type="term" value="P:methylation"/>
    <property type="evidence" value="ECO:0007669"/>
    <property type="project" value="UniProtKB-KW"/>
</dbReference>
<dbReference type="PANTHER" id="PTHR43464">
    <property type="entry name" value="METHYLTRANSFERASE"/>
    <property type="match status" value="1"/>
</dbReference>
<gene>
    <name evidence="2" type="ORF">Cflav_PD5846</name>
</gene>
<keyword evidence="2" id="KW-0808">Transferase</keyword>